<sequence>MEGRLILQILIVTCFWWNSMSRPSSHNQLPSLLRTVVDDQTDVAYEVKPYSSISGPNGYCVDVKDSDYHDGNPIILWPCKSGQANQIWTFKSDGTLRSNGKCLTTYAFRPGSYIMIYNCDTAAKDANIWELQSDGVIMNPKSGLVLTALPATVGTTLTLETSISSSFQTWRVDNSTRPRLASIIGFNSLCLQATENAVWVAECDSSNERQQWLLYPDGTIRPKQNSNGCLSYNNLVDGKVVVLTCWLGPSSQRWLFSDSGTILNERVNLVMDVKRSDPSLKEIIVWKATGNPNQNWEISPLAY</sequence>
<dbReference type="PROSITE" id="PS50231">
    <property type="entry name" value="RICIN_B_LECTIN"/>
    <property type="match status" value="2"/>
</dbReference>
<protein>
    <submittedName>
        <fullName evidence="3">Ricin homolog</fullName>
    </submittedName>
</protein>
<dbReference type="AlphaFoldDB" id="A0A1D0A0I8"/>
<dbReference type="InterPro" id="IPR035992">
    <property type="entry name" value="Ricin_B-like_lectins"/>
</dbReference>
<reference evidence="3" key="1">
    <citation type="journal article" date="2016" name="Plant Physiol. Biochem.">
        <title>Transcriptome and proteome analyses provide insight into laticifer's defense of Euphorbia tirucalli against pests.</title>
        <authorList>
            <person name="Kitajima S."/>
            <person name="Miura K."/>
            <person name="Aoki W."/>
            <person name="Yamato K.T."/>
            <person name="Taira T."/>
            <person name="Murakami R."/>
            <person name="Aburaya S."/>
        </authorList>
    </citation>
    <scope>NUCLEOTIDE SEQUENCE</scope>
</reference>
<evidence type="ECO:0000259" key="2">
    <source>
        <dbReference type="SMART" id="SM00458"/>
    </source>
</evidence>
<feature type="chain" id="PRO_5008896926" evidence="1">
    <location>
        <begin position="22"/>
        <end position="303"/>
    </location>
</feature>
<evidence type="ECO:0000313" key="3">
    <source>
        <dbReference type="EMBL" id="BAV60251.1"/>
    </source>
</evidence>
<evidence type="ECO:0000256" key="1">
    <source>
        <dbReference type="SAM" id="SignalP"/>
    </source>
</evidence>
<feature type="signal peptide" evidence="1">
    <location>
        <begin position="1"/>
        <end position="21"/>
    </location>
</feature>
<organism evidence="3">
    <name type="scientific">Euphorbia tirucalli</name>
    <name type="common">Pencil tree</name>
    <dbReference type="NCBI Taxonomy" id="142860"/>
    <lineage>
        <taxon>Eukaryota</taxon>
        <taxon>Viridiplantae</taxon>
        <taxon>Streptophyta</taxon>
        <taxon>Embryophyta</taxon>
        <taxon>Tracheophyta</taxon>
        <taxon>Spermatophyta</taxon>
        <taxon>Magnoliopsida</taxon>
        <taxon>eudicotyledons</taxon>
        <taxon>Gunneridae</taxon>
        <taxon>Pentapetalae</taxon>
        <taxon>rosids</taxon>
        <taxon>fabids</taxon>
        <taxon>Malpighiales</taxon>
        <taxon>Euphorbiaceae</taxon>
        <taxon>Euphorbioideae</taxon>
        <taxon>Euphorbieae</taxon>
        <taxon>Euphorbia</taxon>
        <taxon>Euphorbia subgen. Euphorbia</taxon>
        <taxon>Euphorbia sect. Tirucalli</taxon>
    </lineage>
</organism>
<name>A0A1D0A0I8_EUPTI</name>
<keyword evidence="1" id="KW-0732">Signal</keyword>
<proteinExistence type="evidence at transcript level"/>
<feature type="domain" description="Ricin B lectin" evidence="2">
    <location>
        <begin position="48"/>
        <end position="173"/>
    </location>
</feature>
<feature type="domain" description="Ricin B lectin" evidence="2">
    <location>
        <begin position="177"/>
        <end position="299"/>
    </location>
</feature>
<dbReference type="Pfam" id="PF00652">
    <property type="entry name" value="Ricin_B_lectin"/>
    <property type="match status" value="2"/>
</dbReference>
<accession>A0A1D0A0I8</accession>
<dbReference type="SUPFAM" id="SSF50370">
    <property type="entry name" value="Ricin B-like lectins"/>
    <property type="match status" value="2"/>
</dbReference>
<dbReference type="InterPro" id="IPR000772">
    <property type="entry name" value="Ricin_B_lectin"/>
</dbReference>
<dbReference type="SMART" id="SM00458">
    <property type="entry name" value="RICIN"/>
    <property type="match status" value="2"/>
</dbReference>
<dbReference type="Gene3D" id="2.80.10.50">
    <property type="match status" value="2"/>
</dbReference>
<dbReference type="EMBL" id="LC147033">
    <property type="protein sequence ID" value="BAV60251.1"/>
    <property type="molecule type" value="mRNA"/>
</dbReference>
<dbReference type="CDD" id="cd23443">
    <property type="entry name" value="beta-trefoil_Ricin_RIPs_II_rpt1"/>
    <property type="match status" value="1"/>
</dbReference>
<dbReference type="CDD" id="cd23444">
    <property type="entry name" value="beta-trefoil_Ricin_RIPs_II_rpt2"/>
    <property type="match status" value="1"/>
</dbReference>